<dbReference type="GO" id="GO:0050291">
    <property type="term" value="F:sphingosine N-acyltransferase activity"/>
    <property type="evidence" value="ECO:0007669"/>
    <property type="project" value="InterPro"/>
</dbReference>
<feature type="compositionally biased region" description="Acidic residues" evidence="10">
    <location>
        <begin position="427"/>
        <end position="447"/>
    </location>
</feature>
<evidence type="ECO:0000313" key="14">
    <source>
        <dbReference type="Proteomes" id="UP000059188"/>
    </source>
</evidence>
<feature type="transmembrane region" description="Helical" evidence="11">
    <location>
        <begin position="340"/>
        <end position="364"/>
    </location>
</feature>
<evidence type="ECO:0000259" key="12">
    <source>
        <dbReference type="PROSITE" id="PS50922"/>
    </source>
</evidence>
<dbReference type="Proteomes" id="UP000059188">
    <property type="component" value="Unassembled WGS sequence"/>
</dbReference>
<dbReference type="OrthoDB" id="3053196at2759"/>
<dbReference type="AlphaFoldDB" id="A0A0B7G5R8"/>
<feature type="transmembrane region" description="Helical" evidence="11">
    <location>
        <begin position="384"/>
        <end position="407"/>
    </location>
</feature>
<evidence type="ECO:0000313" key="13">
    <source>
        <dbReference type="EMBL" id="CEL63838.1"/>
    </source>
</evidence>
<feature type="transmembrane region" description="Helical" evidence="11">
    <location>
        <begin position="212"/>
        <end position="234"/>
    </location>
</feature>
<dbReference type="InterPro" id="IPR006634">
    <property type="entry name" value="TLC-dom"/>
</dbReference>
<keyword evidence="6 11" id="KW-1133">Transmembrane helix</keyword>
<dbReference type="GO" id="GO:0005789">
    <property type="term" value="C:endoplasmic reticulum membrane"/>
    <property type="evidence" value="ECO:0007669"/>
    <property type="project" value="UniProtKB-SubCell"/>
</dbReference>
<evidence type="ECO:0000256" key="8">
    <source>
        <dbReference type="ARBA" id="ARBA00023180"/>
    </source>
</evidence>
<feature type="region of interest" description="Disordered" evidence="10">
    <location>
        <begin position="423"/>
        <end position="447"/>
    </location>
</feature>
<dbReference type="PANTHER" id="PTHR12560:SF11">
    <property type="entry name" value="CERAMIDE SYNTHASE LAC1-RELATED"/>
    <property type="match status" value="1"/>
</dbReference>
<evidence type="ECO:0000256" key="6">
    <source>
        <dbReference type="ARBA" id="ARBA00022989"/>
    </source>
</evidence>
<dbReference type="EMBL" id="LN679108">
    <property type="protein sequence ID" value="CEL63838.1"/>
    <property type="molecule type" value="Genomic_DNA"/>
</dbReference>
<evidence type="ECO:0000256" key="10">
    <source>
        <dbReference type="SAM" id="MobiDB-lite"/>
    </source>
</evidence>
<keyword evidence="4 9" id="KW-0812">Transmembrane</keyword>
<evidence type="ECO:0000256" key="1">
    <source>
        <dbReference type="ARBA" id="ARBA00004477"/>
    </source>
</evidence>
<dbReference type="PANTHER" id="PTHR12560">
    <property type="entry name" value="LONGEVITY ASSURANCE FACTOR 1 LAG1"/>
    <property type="match status" value="1"/>
</dbReference>
<sequence>MAESDSSARLRVPKNRGRPRAGSIQDVLESIEHDPSHHIAGAMAKGTPDSTPSSSPNINSLANNAKLRYGNEKRRGMDLPGVGTERPAPSGFWHDVISMRWMREPASSFKLLLIPLVLYGNFELVTRYILEQPYSNPFAPLLFISHRLADSEPSDPRYSKGWLDLAFLAYYVIFFSFVRQSVTIHIIRPLAMKLGVHKEAKLDRFAEQGYAVLYFGIFGSLGLYVMSQMPTWWFRTEHFWLEYPHWRMTPLMKSYYLLQASYWTQQLLVLVLGLEKPRKDYLELVIHHIVTIYLISSSYVVNLTWIGNAVFITMDVSDVFLALSKIFNYLKMNKTKFVSFGWFTIVWSYLRHWLNLVILWSVWFEFDLIPDKRMDIANELYMAWFVKYLIFVPILLLQLVNLFWYFLILRILIRAIFAPDLDKVDDDRSDDEGDDADDESDDNEKSD</sequence>
<dbReference type="SMART" id="SM00724">
    <property type="entry name" value="TLC"/>
    <property type="match status" value="1"/>
</dbReference>
<protein>
    <recommendedName>
        <fullName evidence="12">TLC domain-containing protein</fullName>
    </recommendedName>
</protein>
<evidence type="ECO:0000256" key="3">
    <source>
        <dbReference type="ARBA" id="ARBA00022679"/>
    </source>
</evidence>
<comment type="subcellular location">
    <subcellularLocation>
        <location evidence="1">Endoplasmic reticulum membrane</location>
        <topology evidence="1">Multi-pass membrane protein</topology>
    </subcellularLocation>
</comment>
<evidence type="ECO:0000256" key="5">
    <source>
        <dbReference type="ARBA" id="ARBA00022824"/>
    </source>
</evidence>
<reference evidence="13 14" key="1">
    <citation type="submission" date="2014-11" db="EMBL/GenBank/DDBJ databases">
        <authorList>
            <person name="Wibberg Daniel"/>
        </authorList>
    </citation>
    <scope>NUCLEOTIDE SEQUENCE [LARGE SCALE GENOMIC DNA]</scope>
    <source>
        <strain evidence="13">Rhizoctonia solani AG1-IB 7/3/14</strain>
    </source>
</reference>
<feature type="region of interest" description="Disordered" evidence="10">
    <location>
        <begin position="1"/>
        <end position="66"/>
    </location>
</feature>
<gene>
    <name evidence="13" type="primary">lac1</name>
    <name evidence="13" type="ORF">RSOLAG1IB_05602</name>
</gene>
<evidence type="ECO:0000256" key="11">
    <source>
        <dbReference type="SAM" id="Phobius"/>
    </source>
</evidence>
<comment type="similarity">
    <text evidence="2">Belongs to the sphingosine N-acyltransferase family.</text>
</comment>
<dbReference type="Pfam" id="PF03798">
    <property type="entry name" value="TRAM_LAG1_CLN8"/>
    <property type="match status" value="1"/>
</dbReference>
<keyword evidence="14" id="KW-1185">Reference proteome</keyword>
<dbReference type="PROSITE" id="PS50922">
    <property type="entry name" value="TLC"/>
    <property type="match status" value="1"/>
</dbReference>
<name>A0A0B7G5R8_THACB</name>
<feature type="transmembrane region" description="Helical" evidence="11">
    <location>
        <begin position="254"/>
        <end position="274"/>
    </location>
</feature>
<dbReference type="InterPro" id="IPR016439">
    <property type="entry name" value="Lag1/Lac1-like"/>
</dbReference>
<keyword evidence="3" id="KW-0808">Transferase</keyword>
<proteinExistence type="inferred from homology"/>
<dbReference type="STRING" id="1108050.A0A0B7G5R8"/>
<accession>A0A0B7G5R8</accession>
<evidence type="ECO:0000256" key="9">
    <source>
        <dbReference type="PROSITE-ProRule" id="PRU00205"/>
    </source>
</evidence>
<feature type="transmembrane region" description="Helical" evidence="11">
    <location>
        <begin position="281"/>
        <end position="299"/>
    </location>
</feature>
<keyword evidence="7 9" id="KW-0472">Membrane</keyword>
<evidence type="ECO:0000256" key="2">
    <source>
        <dbReference type="ARBA" id="ARBA00009808"/>
    </source>
</evidence>
<feature type="domain" description="TLC" evidence="12">
    <location>
        <begin position="200"/>
        <end position="417"/>
    </location>
</feature>
<evidence type="ECO:0000256" key="7">
    <source>
        <dbReference type="ARBA" id="ARBA00023136"/>
    </source>
</evidence>
<evidence type="ECO:0000256" key="4">
    <source>
        <dbReference type="ARBA" id="ARBA00022692"/>
    </source>
</evidence>
<keyword evidence="5" id="KW-0256">Endoplasmic reticulum</keyword>
<organism evidence="13 14">
    <name type="scientific">Thanatephorus cucumeris (strain AG1-IB / isolate 7/3/14)</name>
    <name type="common">Lettuce bottom rot fungus</name>
    <name type="synonym">Rhizoctonia solani</name>
    <dbReference type="NCBI Taxonomy" id="1108050"/>
    <lineage>
        <taxon>Eukaryota</taxon>
        <taxon>Fungi</taxon>
        <taxon>Dikarya</taxon>
        <taxon>Basidiomycota</taxon>
        <taxon>Agaricomycotina</taxon>
        <taxon>Agaricomycetes</taxon>
        <taxon>Cantharellales</taxon>
        <taxon>Ceratobasidiaceae</taxon>
        <taxon>Rhizoctonia</taxon>
        <taxon>Rhizoctonia solani AG-1</taxon>
    </lineage>
</organism>
<feature type="transmembrane region" description="Helical" evidence="11">
    <location>
        <begin position="109"/>
        <end position="130"/>
    </location>
</feature>
<dbReference type="GO" id="GO:0046513">
    <property type="term" value="P:ceramide biosynthetic process"/>
    <property type="evidence" value="ECO:0007669"/>
    <property type="project" value="InterPro"/>
</dbReference>
<feature type="compositionally biased region" description="Polar residues" evidence="10">
    <location>
        <begin position="48"/>
        <end position="63"/>
    </location>
</feature>
<keyword evidence="8" id="KW-0325">Glycoprotein</keyword>